<dbReference type="PANTHER" id="PTHR48075:SF3">
    <property type="entry name" value="3-HYDROXYACYL-COA DEHYDROGENASE"/>
    <property type="match status" value="1"/>
</dbReference>
<evidence type="ECO:0000256" key="3">
    <source>
        <dbReference type="PIRSR" id="PIRSR000105-1"/>
    </source>
</evidence>
<evidence type="ECO:0000259" key="5">
    <source>
        <dbReference type="Pfam" id="PF02737"/>
    </source>
</evidence>
<dbReference type="Pfam" id="PF02737">
    <property type="entry name" value="3HCDH_N"/>
    <property type="match status" value="1"/>
</dbReference>
<dbReference type="PIRSF" id="PIRSF000105">
    <property type="entry name" value="HCDH"/>
    <property type="match status" value="1"/>
</dbReference>
<proteinExistence type="inferred from homology"/>
<evidence type="ECO:0000313" key="7">
    <source>
        <dbReference type="Proteomes" id="UP000248961"/>
    </source>
</evidence>
<dbReference type="AlphaFoldDB" id="A0A395I140"/>
<organism evidence="6 7">
    <name type="scientific">Aspergillus homomorphus (strain CBS 101889)</name>
    <dbReference type="NCBI Taxonomy" id="1450537"/>
    <lineage>
        <taxon>Eukaryota</taxon>
        <taxon>Fungi</taxon>
        <taxon>Dikarya</taxon>
        <taxon>Ascomycota</taxon>
        <taxon>Pezizomycotina</taxon>
        <taxon>Eurotiomycetes</taxon>
        <taxon>Eurotiomycetidae</taxon>
        <taxon>Eurotiales</taxon>
        <taxon>Aspergillaceae</taxon>
        <taxon>Aspergillus</taxon>
        <taxon>Aspergillus subgen. Circumdati</taxon>
    </lineage>
</organism>
<name>A0A395I140_ASPHC</name>
<dbReference type="GO" id="GO:0070403">
    <property type="term" value="F:NAD+ binding"/>
    <property type="evidence" value="ECO:0007669"/>
    <property type="project" value="InterPro"/>
</dbReference>
<protein>
    <submittedName>
        <fullName evidence="6">NAD(P)-binding protein</fullName>
    </submittedName>
</protein>
<keyword evidence="2" id="KW-0560">Oxidoreductase</keyword>
<accession>A0A395I140</accession>
<gene>
    <name evidence="6" type="ORF">BO97DRAFT_450078</name>
</gene>
<dbReference type="PANTHER" id="PTHR48075">
    <property type="entry name" value="3-HYDROXYACYL-COA DEHYDROGENASE FAMILY PROTEIN"/>
    <property type="match status" value="1"/>
</dbReference>
<feature type="domain" description="3-hydroxyacyl-CoA dehydrogenase C-terminal" evidence="4">
    <location>
        <begin position="183"/>
        <end position="251"/>
    </location>
</feature>
<evidence type="ECO:0000313" key="6">
    <source>
        <dbReference type="EMBL" id="RAL13399.1"/>
    </source>
</evidence>
<dbReference type="InterPro" id="IPR013328">
    <property type="entry name" value="6PGD_dom2"/>
</dbReference>
<dbReference type="InterPro" id="IPR022694">
    <property type="entry name" value="3-OHacyl-CoA_DH"/>
</dbReference>
<evidence type="ECO:0000256" key="1">
    <source>
        <dbReference type="ARBA" id="ARBA00009463"/>
    </source>
</evidence>
<dbReference type="Gene3D" id="3.40.50.720">
    <property type="entry name" value="NAD(P)-binding Rossmann-like Domain"/>
    <property type="match status" value="1"/>
</dbReference>
<sequence length="273" mass="30710">MAVTYNASAHVAIIGCGTIGRQVALLYVQHDRDVILYDTTESVANEALRWVKSQLNQTPEQLERLKVAFELKEAVEDAWMVIECTPENIDAKSRLMKTLDGLCGSKTIITTNSSTIRSSILVKGIATEGQRRILNTHYFPPAHSPLVELMSCGNTSPDTIEFLLQDLRKLGRHPFLCRADSTGFVANRIWAAIKREVMMVLADGVASPTEIDGIFKSCLHVQRGPCELMEEVGLETVCEIEEIYLEGRKWLPRYPLDFFRQNYVEAAYTNLRS</sequence>
<dbReference type="SUPFAM" id="SSF51735">
    <property type="entry name" value="NAD(P)-binding Rossmann-fold domains"/>
    <property type="match status" value="1"/>
</dbReference>
<dbReference type="Pfam" id="PF00725">
    <property type="entry name" value="3HCDH"/>
    <property type="match status" value="1"/>
</dbReference>
<dbReference type="InterPro" id="IPR006108">
    <property type="entry name" value="3HC_DH_C"/>
</dbReference>
<dbReference type="EMBL" id="KZ824279">
    <property type="protein sequence ID" value="RAL13399.1"/>
    <property type="molecule type" value="Genomic_DNA"/>
</dbReference>
<dbReference type="SUPFAM" id="SSF48179">
    <property type="entry name" value="6-phosphogluconate dehydrogenase C-terminal domain-like"/>
    <property type="match status" value="1"/>
</dbReference>
<dbReference type="Proteomes" id="UP000248961">
    <property type="component" value="Unassembled WGS sequence"/>
</dbReference>
<dbReference type="GO" id="GO:0016616">
    <property type="term" value="F:oxidoreductase activity, acting on the CH-OH group of donors, NAD or NADP as acceptor"/>
    <property type="evidence" value="ECO:0007669"/>
    <property type="project" value="InterPro"/>
</dbReference>
<dbReference type="VEuPathDB" id="FungiDB:BO97DRAFT_450078"/>
<dbReference type="STRING" id="1450537.A0A395I140"/>
<dbReference type="InterPro" id="IPR036291">
    <property type="entry name" value="NAD(P)-bd_dom_sf"/>
</dbReference>
<dbReference type="InterPro" id="IPR006176">
    <property type="entry name" value="3-OHacyl-CoA_DH_NAD-bd"/>
</dbReference>
<dbReference type="GO" id="GO:0006631">
    <property type="term" value="P:fatty acid metabolic process"/>
    <property type="evidence" value="ECO:0007669"/>
    <property type="project" value="InterPro"/>
</dbReference>
<dbReference type="InterPro" id="IPR008927">
    <property type="entry name" value="6-PGluconate_DH-like_C_sf"/>
</dbReference>
<feature type="site" description="Important for catalytic activity" evidence="3">
    <location>
        <position position="137"/>
    </location>
</feature>
<dbReference type="GeneID" id="37203191"/>
<evidence type="ECO:0000256" key="2">
    <source>
        <dbReference type="ARBA" id="ARBA00023002"/>
    </source>
</evidence>
<reference evidence="6 7" key="1">
    <citation type="submission" date="2018-02" db="EMBL/GenBank/DDBJ databases">
        <title>The genomes of Aspergillus section Nigri reveals drivers in fungal speciation.</title>
        <authorList>
            <consortium name="DOE Joint Genome Institute"/>
            <person name="Vesth T.C."/>
            <person name="Nybo J."/>
            <person name="Theobald S."/>
            <person name="Brandl J."/>
            <person name="Frisvad J.C."/>
            <person name="Nielsen K.F."/>
            <person name="Lyhne E.K."/>
            <person name="Kogle M.E."/>
            <person name="Kuo A."/>
            <person name="Riley R."/>
            <person name="Clum A."/>
            <person name="Nolan M."/>
            <person name="Lipzen A."/>
            <person name="Salamov A."/>
            <person name="Henrissat B."/>
            <person name="Wiebenga A."/>
            <person name="De vries R.P."/>
            <person name="Grigoriev I.V."/>
            <person name="Mortensen U.H."/>
            <person name="Andersen M.R."/>
            <person name="Baker S.E."/>
        </authorList>
    </citation>
    <scope>NUCLEOTIDE SEQUENCE [LARGE SCALE GENOMIC DNA]</scope>
    <source>
        <strain evidence="6 7">CBS 101889</strain>
    </source>
</reference>
<dbReference type="Gene3D" id="1.10.1040.10">
    <property type="entry name" value="N-(1-d-carboxylethyl)-l-norvaline Dehydrogenase, domain 2"/>
    <property type="match status" value="1"/>
</dbReference>
<dbReference type="OrthoDB" id="5958943at2759"/>
<keyword evidence="7" id="KW-1185">Reference proteome</keyword>
<feature type="domain" description="3-hydroxyacyl-CoA dehydrogenase NAD binding" evidence="5">
    <location>
        <begin position="10"/>
        <end position="177"/>
    </location>
</feature>
<comment type="similarity">
    <text evidence="1">Belongs to the 3-hydroxyacyl-CoA dehydrogenase family.</text>
</comment>
<evidence type="ECO:0000259" key="4">
    <source>
        <dbReference type="Pfam" id="PF00725"/>
    </source>
</evidence>
<dbReference type="RefSeq" id="XP_025552553.1">
    <property type="nucleotide sequence ID" value="XM_025698902.1"/>
</dbReference>